<dbReference type="PANTHER" id="PTHR43000">
    <property type="entry name" value="DTDP-D-GLUCOSE 4,6-DEHYDRATASE-RELATED"/>
    <property type="match status" value="1"/>
</dbReference>
<evidence type="ECO:0000313" key="5">
    <source>
        <dbReference type="Proteomes" id="UP000179588"/>
    </source>
</evidence>
<dbReference type="EMBL" id="LVIE01000223">
    <property type="protein sequence ID" value="OHT22515.1"/>
    <property type="molecule type" value="Genomic_DNA"/>
</dbReference>
<evidence type="ECO:0000256" key="1">
    <source>
        <dbReference type="ARBA" id="ARBA00005125"/>
    </source>
</evidence>
<protein>
    <recommendedName>
        <fullName evidence="3">NAD-dependent epimerase/dehydratase domain-containing protein</fullName>
    </recommendedName>
</protein>
<dbReference type="Pfam" id="PF01370">
    <property type="entry name" value="Epimerase"/>
    <property type="match status" value="1"/>
</dbReference>
<comment type="pathway">
    <text evidence="1">Bacterial outer membrane biogenesis; LPS O-antigen biosynthesis.</text>
</comment>
<dbReference type="CDD" id="cd08946">
    <property type="entry name" value="SDR_e"/>
    <property type="match status" value="1"/>
</dbReference>
<dbReference type="Gene3D" id="3.40.50.720">
    <property type="entry name" value="NAD(P)-binding Rossmann-like Domain"/>
    <property type="match status" value="1"/>
</dbReference>
<name>A0A1S1HJT3_PROST</name>
<comment type="caution">
    <text evidence="4">The sequence shown here is derived from an EMBL/GenBank/DDBJ whole genome shotgun (WGS) entry which is preliminary data.</text>
</comment>
<dbReference type="Proteomes" id="UP000179588">
    <property type="component" value="Unassembled WGS sequence"/>
</dbReference>
<reference evidence="4 5" key="1">
    <citation type="submission" date="2016-03" db="EMBL/GenBank/DDBJ databases">
        <title>Genome sequence of Providencia stuartii strain, isolated from the salivary glands of larval Lucilia sericata.</title>
        <authorList>
            <person name="Yuan Y."/>
            <person name="Zhang Y."/>
            <person name="Fu S."/>
            <person name="Crippen T.L."/>
            <person name="Visi D."/>
            <person name="Benbow M.E."/>
            <person name="Allen M."/>
            <person name="Tomberlin J.K."/>
            <person name="Sze S.-H."/>
            <person name="Tarone A.M."/>
        </authorList>
    </citation>
    <scope>NUCLEOTIDE SEQUENCE [LARGE SCALE GENOMIC DNA]</scope>
    <source>
        <strain evidence="4 5">Crippen</strain>
    </source>
</reference>
<dbReference type="AlphaFoldDB" id="A0A1S1HJT3"/>
<dbReference type="InterPro" id="IPR036291">
    <property type="entry name" value="NAD(P)-bd_dom_sf"/>
</dbReference>
<dbReference type="SUPFAM" id="SSF51735">
    <property type="entry name" value="NAD(P)-binding Rossmann-fold domains"/>
    <property type="match status" value="1"/>
</dbReference>
<organism evidence="4 5">
    <name type="scientific">Providencia stuartii</name>
    <dbReference type="NCBI Taxonomy" id="588"/>
    <lineage>
        <taxon>Bacteria</taxon>
        <taxon>Pseudomonadati</taxon>
        <taxon>Pseudomonadota</taxon>
        <taxon>Gammaproteobacteria</taxon>
        <taxon>Enterobacterales</taxon>
        <taxon>Morganellaceae</taxon>
        <taxon>Providencia</taxon>
    </lineage>
</organism>
<feature type="domain" description="NAD-dependent epimerase/dehydratase" evidence="3">
    <location>
        <begin position="4"/>
        <end position="207"/>
    </location>
</feature>
<comment type="similarity">
    <text evidence="2">Belongs to the NAD(P)-dependent epimerase/dehydratase family.</text>
</comment>
<gene>
    <name evidence="4" type="ORF">A3Q29_10315</name>
</gene>
<keyword evidence="5" id="KW-1185">Reference proteome</keyword>
<dbReference type="InterPro" id="IPR001509">
    <property type="entry name" value="Epimerase_deHydtase"/>
</dbReference>
<sequence length="271" mass="31136">MGTIIVTGSSGFIGGNLINFLNKKNIETVGISRRESPYNTNSFNIKYIDLTVDENIDLLYEIKNVYALVHCAGESRNDSNCLNTLYFNIKSTSLLLKYAIENNIPKFIYLSSKKVLVDELYFNAYSLSKKICEDMIRYCNHKYSKNYHSLRLCNIYGKDKVITRIIPFIMECIISNKAIKTKSSLLEEIEFCSVDEVVNTIYLILMGESKSSDVMSIKYEFKISILELKNILLKLVSIIDNNSNLEGLSAVEYKLFPIVEFYCYLFKDKGF</sequence>
<evidence type="ECO:0000256" key="2">
    <source>
        <dbReference type="ARBA" id="ARBA00007637"/>
    </source>
</evidence>
<accession>A0A1S1HJT3</accession>
<evidence type="ECO:0000313" key="4">
    <source>
        <dbReference type="EMBL" id="OHT22515.1"/>
    </source>
</evidence>
<evidence type="ECO:0000259" key="3">
    <source>
        <dbReference type="Pfam" id="PF01370"/>
    </source>
</evidence>
<proteinExistence type="inferred from homology"/>